<gene>
    <name evidence="1" type="ORF">HPB50_025976</name>
</gene>
<comment type="caution">
    <text evidence="1">The sequence shown here is derived from an EMBL/GenBank/DDBJ whole genome shotgun (WGS) entry which is preliminary data.</text>
</comment>
<evidence type="ECO:0000313" key="2">
    <source>
        <dbReference type="Proteomes" id="UP000821845"/>
    </source>
</evidence>
<name>A0ACB7SZ56_HYAAI</name>
<reference evidence="1" key="1">
    <citation type="submission" date="2020-05" db="EMBL/GenBank/DDBJ databases">
        <title>Large-scale comparative analyses of tick genomes elucidate their genetic diversity and vector capacities.</title>
        <authorList>
            <person name="Jia N."/>
            <person name="Wang J."/>
            <person name="Shi W."/>
            <person name="Du L."/>
            <person name="Sun Y."/>
            <person name="Zhan W."/>
            <person name="Jiang J."/>
            <person name="Wang Q."/>
            <person name="Zhang B."/>
            <person name="Ji P."/>
            <person name="Sakyi L.B."/>
            <person name="Cui X."/>
            <person name="Yuan T."/>
            <person name="Jiang B."/>
            <person name="Yang W."/>
            <person name="Lam T.T.-Y."/>
            <person name="Chang Q."/>
            <person name="Ding S."/>
            <person name="Wang X."/>
            <person name="Zhu J."/>
            <person name="Ruan X."/>
            <person name="Zhao L."/>
            <person name="Wei J."/>
            <person name="Que T."/>
            <person name="Du C."/>
            <person name="Cheng J."/>
            <person name="Dai P."/>
            <person name="Han X."/>
            <person name="Huang E."/>
            <person name="Gao Y."/>
            <person name="Liu J."/>
            <person name="Shao H."/>
            <person name="Ye R."/>
            <person name="Li L."/>
            <person name="Wei W."/>
            <person name="Wang X."/>
            <person name="Wang C."/>
            <person name="Yang T."/>
            <person name="Huo Q."/>
            <person name="Li W."/>
            <person name="Guo W."/>
            <person name="Chen H."/>
            <person name="Zhou L."/>
            <person name="Ni X."/>
            <person name="Tian J."/>
            <person name="Zhou Y."/>
            <person name="Sheng Y."/>
            <person name="Liu T."/>
            <person name="Pan Y."/>
            <person name="Xia L."/>
            <person name="Li J."/>
            <person name="Zhao F."/>
            <person name="Cao W."/>
        </authorList>
    </citation>
    <scope>NUCLEOTIDE SEQUENCE</scope>
    <source>
        <strain evidence="1">Hyas-2018</strain>
    </source>
</reference>
<accession>A0ACB7SZ56</accession>
<dbReference type="Proteomes" id="UP000821845">
    <property type="component" value="Chromosome 2"/>
</dbReference>
<keyword evidence="2" id="KW-1185">Reference proteome</keyword>
<proteinExistence type="predicted"/>
<dbReference type="EMBL" id="CM023482">
    <property type="protein sequence ID" value="KAH6940168.1"/>
    <property type="molecule type" value="Genomic_DNA"/>
</dbReference>
<protein>
    <submittedName>
        <fullName evidence="1">Uncharacterized protein</fullName>
    </submittedName>
</protein>
<sequence length="437" mass="47241">MWTASPWTATPRTATDLGEMQFQTLATPALQTTEPLWPSPPFGLDNAAASNWQHQTRPKHRHAHRSKRNALPPLSPILACNETDPAISTQQLLPSHQKKKPSRARSFRAAFQKNAELTPAVSPPVVKDDVWEPHDTWNAMQPRRMRFFLKPPKNDRQAQQASCPQDELNEQPERLEPTSPGGRGKDDITSSELHSEEVTTIFDINQSLGDSTEPASTLETIPPGSSTDTKCTGDGTAGFSGASDSTMAPQPPQPSSKSTQEVPKNSGSAWKTGLPQQPPAKGFMQSVSRPVGILRHYVTRVNDGSWTWHSLTETSAASTESSGGSHTSSQGASMTRFPSHAACLILCMASLALLSFWACYAIAEAAFAYRDITRDIGDPMTIQPPDERVSGRAINQRASYGKAQNSPLENGVLVPSSEDAAPSNAPEKDATAASEVN</sequence>
<organism evidence="1 2">
    <name type="scientific">Hyalomma asiaticum</name>
    <name type="common">Tick</name>
    <dbReference type="NCBI Taxonomy" id="266040"/>
    <lineage>
        <taxon>Eukaryota</taxon>
        <taxon>Metazoa</taxon>
        <taxon>Ecdysozoa</taxon>
        <taxon>Arthropoda</taxon>
        <taxon>Chelicerata</taxon>
        <taxon>Arachnida</taxon>
        <taxon>Acari</taxon>
        <taxon>Parasitiformes</taxon>
        <taxon>Ixodida</taxon>
        <taxon>Ixodoidea</taxon>
        <taxon>Ixodidae</taxon>
        <taxon>Hyalomminae</taxon>
        <taxon>Hyalomma</taxon>
    </lineage>
</organism>
<evidence type="ECO:0000313" key="1">
    <source>
        <dbReference type="EMBL" id="KAH6940168.1"/>
    </source>
</evidence>